<accession>A0A8X8XLS8</accession>
<feature type="domain" description="HTH myb-type" evidence="6">
    <location>
        <begin position="561"/>
        <end position="620"/>
    </location>
</feature>
<gene>
    <name evidence="7" type="ORF">SASPL_123502</name>
</gene>
<evidence type="ECO:0000256" key="4">
    <source>
        <dbReference type="SAM" id="MobiDB-lite"/>
    </source>
</evidence>
<evidence type="ECO:0000313" key="7">
    <source>
        <dbReference type="EMBL" id="KAG6416078.1"/>
    </source>
</evidence>
<feature type="region of interest" description="Disordered" evidence="4">
    <location>
        <begin position="649"/>
        <end position="672"/>
    </location>
</feature>
<feature type="region of interest" description="Disordered" evidence="4">
    <location>
        <begin position="87"/>
        <end position="132"/>
    </location>
</feature>
<dbReference type="PANTHER" id="PTHR21717">
    <property type="entry name" value="TELOMERIC REPEAT BINDING PROTEIN"/>
    <property type="match status" value="1"/>
</dbReference>
<protein>
    <submittedName>
        <fullName evidence="7">Uncharacterized protein</fullName>
    </submittedName>
</protein>
<feature type="compositionally biased region" description="Basic and acidic residues" evidence="4">
    <location>
        <begin position="107"/>
        <end position="120"/>
    </location>
</feature>
<dbReference type="PROSITE" id="PS50090">
    <property type="entry name" value="MYB_LIKE"/>
    <property type="match status" value="1"/>
</dbReference>
<name>A0A8X8XLS8_SALSN</name>
<comment type="subcellular location">
    <subcellularLocation>
        <location evidence="1">Nucleus</location>
    </subcellularLocation>
</comment>
<keyword evidence="8" id="KW-1185">Reference proteome</keyword>
<organism evidence="7">
    <name type="scientific">Salvia splendens</name>
    <name type="common">Scarlet sage</name>
    <dbReference type="NCBI Taxonomy" id="180675"/>
    <lineage>
        <taxon>Eukaryota</taxon>
        <taxon>Viridiplantae</taxon>
        <taxon>Streptophyta</taxon>
        <taxon>Embryophyta</taxon>
        <taxon>Tracheophyta</taxon>
        <taxon>Spermatophyta</taxon>
        <taxon>Magnoliopsida</taxon>
        <taxon>eudicotyledons</taxon>
        <taxon>Gunneridae</taxon>
        <taxon>Pentapetalae</taxon>
        <taxon>asterids</taxon>
        <taxon>lamiids</taxon>
        <taxon>Lamiales</taxon>
        <taxon>Lamiaceae</taxon>
        <taxon>Nepetoideae</taxon>
        <taxon>Mentheae</taxon>
        <taxon>Salviinae</taxon>
        <taxon>Salvia</taxon>
        <taxon>Salvia subgen. Calosphace</taxon>
        <taxon>core Calosphace</taxon>
    </lineage>
</organism>
<evidence type="ECO:0000259" key="6">
    <source>
        <dbReference type="PROSITE" id="PS51294"/>
    </source>
</evidence>
<reference evidence="7" key="1">
    <citation type="submission" date="2018-01" db="EMBL/GenBank/DDBJ databases">
        <authorList>
            <person name="Mao J.F."/>
        </authorList>
    </citation>
    <scope>NUCLEOTIDE SEQUENCE</scope>
    <source>
        <strain evidence="7">Huo1</strain>
        <tissue evidence="7">Leaf</tissue>
    </source>
</reference>
<dbReference type="Pfam" id="PF00249">
    <property type="entry name" value="Myb_DNA-binding"/>
    <property type="match status" value="1"/>
</dbReference>
<keyword evidence="2" id="KW-0238">DNA-binding</keyword>
<dbReference type="Proteomes" id="UP000298416">
    <property type="component" value="Unassembled WGS sequence"/>
</dbReference>
<dbReference type="InterPro" id="IPR017930">
    <property type="entry name" value="Myb_dom"/>
</dbReference>
<dbReference type="PROSITE" id="PS51294">
    <property type="entry name" value="HTH_MYB"/>
    <property type="match status" value="1"/>
</dbReference>
<dbReference type="SMART" id="SM00717">
    <property type="entry name" value="SANT"/>
    <property type="match status" value="1"/>
</dbReference>
<feature type="region of interest" description="Disordered" evidence="4">
    <location>
        <begin position="541"/>
        <end position="566"/>
    </location>
</feature>
<evidence type="ECO:0000313" key="8">
    <source>
        <dbReference type="Proteomes" id="UP000298416"/>
    </source>
</evidence>
<dbReference type="GO" id="GO:0005634">
    <property type="term" value="C:nucleus"/>
    <property type="evidence" value="ECO:0007669"/>
    <property type="project" value="UniProtKB-SubCell"/>
</dbReference>
<dbReference type="InterPro" id="IPR001005">
    <property type="entry name" value="SANT/Myb"/>
</dbReference>
<dbReference type="Gene3D" id="1.10.246.220">
    <property type="match status" value="1"/>
</dbReference>
<dbReference type="GO" id="GO:0042162">
    <property type="term" value="F:telomeric DNA binding"/>
    <property type="evidence" value="ECO:0007669"/>
    <property type="project" value="UniProtKB-ARBA"/>
</dbReference>
<dbReference type="AlphaFoldDB" id="A0A8X8XLS8"/>
<reference evidence="7" key="2">
    <citation type="submission" date="2020-08" db="EMBL/GenBank/DDBJ databases">
        <title>Plant Genome Project.</title>
        <authorList>
            <person name="Zhang R.-G."/>
        </authorList>
    </citation>
    <scope>NUCLEOTIDE SEQUENCE</scope>
    <source>
        <strain evidence="7">Huo1</strain>
        <tissue evidence="7">Leaf</tissue>
    </source>
</reference>
<evidence type="ECO:0000256" key="3">
    <source>
        <dbReference type="ARBA" id="ARBA00023242"/>
    </source>
</evidence>
<dbReference type="InterPro" id="IPR031105">
    <property type="entry name" value="TRP_plant"/>
</dbReference>
<evidence type="ECO:0000256" key="1">
    <source>
        <dbReference type="ARBA" id="ARBA00004123"/>
    </source>
</evidence>
<dbReference type="SUPFAM" id="SSF46689">
    <property type="entry name" value="Homeodomain-like"/>
    <property type="match status" value="1"/>
</dbReference>
<dbReference type="InterPro" id="IPR057625">
    <property type="entry name" value="TPR1-6-like_ubiquitin"/>
</dbReference>
<dbReference type="PANTHER" id="PTHR21717:SF78">
    <property type="entry name" value="TELOMERE REPEAT-BINDING PROTEIN 4-LIKE"/>
    <property type="match status" value="1"/>
</dbReference>
<dbReference type="EMBL" id="PNBA02000008">
    <property type="protein sequence ID" value="KAG6416078.1"/>
    <property type="molecule type" value="Genomic_DNA"/>
</dbReference>
<dbReference type="Pfam" id="PF23603">
    <property type="entry name" value="Ubiquitin_TPR1"/>
    <property type="match status" value="1"/>
</dbReference>
<keyword evidence="3" id="KW-0539">Nucleus</keyword>
<dbReference type="InterPro" id="IPR009057">
    <property type="entry name" value="Homeodomain-like_sf"/>
</dbReference>
<feature type="domain" description="Myb-like" evidence="5">
    <location>
        <begin position="561"/>
        <end position="616"/>
    </location>
</feature>
<sequence length="672" mass="74641">MRNLVKGDLATSYFLNWRSCSGMLPRIWYRKRGWIIGSMVVDPPLFPKLPDQSGRYSHKNSVEENKLCAFELLAAVAGKLLQESESSVSSNVETHASTLKNENVKGQPKDEQTPKSESIDHGSCAESSFMPETSVQEPDLSSEFKGLPQIDTDSLLENISVFASPDVLKKLDFDADGNTNCEVGGSVSVGNNINLRAEGQQGMHSEDNINTLNGKDHVGERVNNNMLIKSDNSVQLPLYRDPIPYTPLQKQWNAVKLGIRDDDDNYFGCNKLSTKFRPFRPQPRTGHRRIRKMLTSKYRKMAPKLRSCELYNSRDGVKSLYQHRKRIYTHERCLQSSIKKRKLFDHRGTVSHVQEASSNSMSNSSEKGMCKDKCNSGIMLERVSGASPTVKGHKKGEDPHVKFSIKSFKVPELYIELPETASVGSLKRTVMEAVTAILGGGVRVGVVLQGKKVRDDSRTLQQAGISQSGDHDTLDQELLRSPATPIVDSGISNASVDPHFVSKVDDDVVTSVFMSGPQTPTNETGNGTVLDSKALVPVSPMNSESLAVTPANPKPKKNELSQRRTRRPFSVDEVEALVEAVERLGTGRWRDVKMGAFEHADHRTYVDLKDKWKTLVHTAGISPHQRRGEPVPQDLLDRVLAAHSYWSLHQSKQQGKQPGAEPLRSLDPTITP</sequence>
<dbReference type="CDD" id="cd11660">
    <property type="entry name" value="SANT_TRF"/>
    <property type="match status" value="1"/>
</dbReference>
<evidence type="ECO:0000256" key="2">
    <source>
        <dbReference type="ARBA" id="ARBA00023125"/>
    </source>
</evidence>
<evidence type="ECO:0000259" key="5">
    <source>
        <dbReference type="PROSITE" id="PS50090"/>
    </source>
</evidence>
<comment type="caution">
    <text evidence="7">The sequence shown here is derived from an EMBL/GenBank/DDBJ whole genome shotgun (WGS) entry which is preliminary data.</text>
</comment>
<proteinExistence type="predicted"/>